<dbReference type="AlphaFoldDB" id="A0A420I9Q9"/>
<sequence length="666" mass="74967">MFYSETLLSKTGPLARVWLSANIERKLSKNHVLQTNVKDSVDAIVMPNQAPLALRLSGQLLLGVVRIYRRKANYLLDDCNEALIKIKMAFRTSSNNDLVDGFCIPSRDALMLPDVLTEGDDLEMPLLPDAPFLLSQTEDDSNTRKKRAGSRDINLQEDFASQFMHSSVENNEEILEPMDELDLGLDLGFDPEVNPLNDLSLEMGRDAPAARDVEDDLISKLDIQAPSKDASFEVIGQDTSLNIEFGGDNPQMPDDDGIRIRNEDEDTEMFLGDHQDITLQSTQLIQPGRISESPLSDIGEMADTIAQPSAKLKSPDAVSPELEENEEQEKILGQQRENEKTQEHEQEYEEEQERRQDLELEEENERVIRKPAQRAKRNRHLQPDPTIELSSAQIKSQQINRDNILRPRSFLPRDQGLLALIQMQKGGEFISYVIKDGRSEIWAPELRGILSLDAVQNLKRKRLNEIDATDSEMTSQQRSSPKPRLEIPCESDENILIPEDQITENIITEKSPDNQVPHDQSIIEMAAEPEKEIADFDNNHEMTSIMEHVCSPTNLEENDYPHAAELETMSLGTKHAVHLLRDHFGHEDNVNNSVLFENLIPESSVSRADATKFFFETLVLATTDAVKVEQPESYLGGPIYISAKKSLWHSSVDGEAGGGTEEAAKF</sequence>
<dbReference type="Proteomes" id="UP000285405">
    <property type="component" value="Unassembled WGS sequence"/>
</dbReference>
<reference evidence="7 8" key="1">
    <citation type="journal article" date="2018" name="BMC Genomics">
        <title>Comparative genome analyses reveal sequence features reflecting distinct modes of host-adaptation between dicot and monocot powdery mildew.</title>
        <authorList>
            <person name="Wu Y."/>
            <person name="Ma X."/>
            <person name="Pan Z."/>
            <person name="Kale S.D."/>
            <person name="Song Y."/>
            <person name="King H."/>
            <person name="Zhang Q."/>
            <person name="Presley C."/>
            <person name="Deng X."/>
            <person name="Wei C.I."/>
            <person name="Xiao S."/>
        </authorList>
    </citation>
    <scope>NUCLEOTIDE SEQUENCE [LARGE SCALE GENOMIC DNA]</scope>
    <source>
        <strain evidence="7">UCSC1</strain>
    </source>
</reference>
<dbReference type="PANTHER" id="PTHR12585:SF69">
    <property type="entry name" value="FI11703P"/>
    <property type="match status" value="1"/>
</dbReference>
<evidence type="ECO:0000313" key="7">
    <source>
        <dbReference type="EMBL" id="RKF71296.1"/>
    </source>
</evidence>
<organism evidence="7 8">
    <name type="scientific">Golovinomyces cichoracearum</name>
    <dbReference type="NCBI Taxonomy" id="62708"/>
    <lineage>
        <taxon>Eukaryota</taxon>
        <taxon>Fungi</taxon>
        <taxon>Dikarya</taxon>
        <taxon>Ascomycota</taxon>
        <taxon>Pezizomycotina</taxon>
        <taxon>Leotiomycetes</taxon>
        <taxon>Erysiphales</taxon>
        <taxon>Erysiphaceae</taxon>
        <taxon>Golovinomyces</taxon>
    </lineage>
</organism>
<dbReference type="FunFam" id="1.10.10.580:FF:000004">
    <property type="entry name" value="Double-strand-break repair protein rad21"/>
    <property type="match status" value="1"/>
</dbReference>
<comment type="caution">
    <text evidence="7">The sequence shown here is derived from an EMBL/GenBank/DDBJ whole genome shotgun (WGS) entry which is preliminary data.</text>
</comment>
<feature type="compositionally biased region" description="Basic and acidic residues" evidence="4">
    <location>
        <begin position="336"/>
        <end position="345"/>
    </location>
</feature>
<dbReference type="Pfam" id="PF04824">
    <property type="entry name" value="Rad21_Rec8"/>
    <property type="match status" value="1"/>
</dbReference>
<evidence type="ECO:0000256" key="3">
    <source>
        <dbReference type="ARBA" id="ARBA00023242"/>
    </source>
</evidence>
<dbReference type="GO" id="GO:1990414">
    <property type="term" value="P:replication-born double-strand break repair via sister chromatid exchange"/>
    <property type="evidence" value="ECO:0007669"/>
    <property type="project" value="TreeGrafter"/>
</dbReference>
<evidence type="ECO:0000259" key="5">
    <source>
        <dbReference type="Pfam" id="PF04824"/>
    </source>
</evidence>
<comment type="similarity">
    <text evidence="2">Belongs to the rad21 family.</text>
</comment>
<dbReference type="GO" id="GO:0007064">
    <property type="term" value="P:mitotic sister chromatid cohesion"/>
    <property type="evidence" value="ECO:0007669"/>
    <property type="project" value="TreeGrafter"/>
</dbReference>
<evidence type="ECO:0000256" key="4">
    <source>
        <dbReference type="SAM" id="MobiDB-lite"/>
    </source>
</evidence>
<feature type="domain" description="Rad21/Rec8-like protein C-terminal eukaryotic" evidence="5">
    <location>
        <begin position="594"/>
        <end position="645"/>
    </location>
</feature>
<dbReference type="Pfam" id="PF04825">
    <property type="entry name" value="Rad21_Rec8_N"/>
    <property type="match status" value="1"/>
</dbReference>
<dbReference type="GO" id="GO:0003682">
    <property type="term" value="F:chromatin binding"/>
    <property type="evidence" value="ECO:0007669"/>
    <property type="project" value="TreeGrafter"/>
</dbReference>
<protein>
    <submittedName>
        <fullName evidence="7">Putative double-strand-break repair protein rad21</fullName>
    </submittedName>
</protein>
<dbReference type="Gene3D" id="1.10.10.580">
    <property type="entry name" value="Structural maintenance of chromosome 1. Chain E"/>
    <property type="match status" value="1"/>
</dbReference>
<dbReference type="InterPro" id="IPR023093">
    <property type="entry name" value="ScpA-like_C"/>
</dbReference>
<name>A0A420I9Q9_9PEZI</name>
<keyword evidence="3" id="KW-0539">Nucleus</keyword>
<comment type="subcellular location">
    <subcellularLocation>
        <location evidence="1">Nucleus</location>
    </subcellularLocation>
</comment>
<evidence type="ECO:0000313" key="8">
    <source>
        <dbReference type="Proteomes" id="UP000285405"/>
    </source>
</evidence>
<dbReference type="PANTHER" id="PTHR12585">
    <property type="entry name" value="SCC1 / RAD21 FAMILY MEMBER"/>
    <property type="match status" value="1"/>
</dbReference>
<dbReference type="OrthoDB" id="10071381at2759"/>
<accession>A0A420I9Q9</accession>
<dbReference type="InterPro" id="IPR006909">
    <property type="entry name" value="Rad21/Rec8_C_eu"/>
</dbReference>
<proteinExistence type="inferred from homology"/>
<evidence type="ECO:0000256" key="1">
    <source>
        <dbReference type="ARBA" id="ARBA00004123"/>
    </source>
</evidence>
<feature type="domain" description="Rad21/Rec8-like protein N-terminal" evidence="6">
    <location>
        <begin position="1"/>
        <end position="96"/>
    </location>
</feature>
<gene>
    <name evidence="7" type="ORF">GcC1_103003</name>
</gene>
<dbReference type="GO" id="GO:0030892">
    <property type="term" value="C:mitotic cohesin complex"/>
    <property type="evidence" value="ECO:0007669"/>
    <property type="project" value="TreeGrafter"/>
</dbReference>
<feature type="compositionally biased region" description="Polar residues" evidence="4">
    <location>
        <begin position="471"/>
        <end position="480"/>
    </location>
</feature>
<feature type="region of interest" description="Disordered" evidence="4">
    <location>
        <begin position="466"/>
        <end position="486"/>
    </location>
</feature>
<dbReference type="SUPFAM" id="SSF46785">
    <property type="entry name" value="Winged helix' DNA-binding domain"/>
    <property type="match status" value="1"/>
</dbReference>
<dbReference type="InterPro" id="IPR006910">
    <property type="entry name" value="Rad21_Rec8_N"/>
</dbReference>
<dbReference type="InterPro" id="IPR039781">
    <property type="entry name" value="Rad21/Rec8-like"/>
</dbReference>
<dbReference type="EMBL" id="MCBR01010349">
    <property type="protein sequence ID" value="RKF71296.1"/>
    <property type="molecule type" value="Genomic_DNA"/>
</dbReference>
<dbReference type="GO" id="GO:0005634">
    <property type="term" value="C:nucleus"/>
    <property type="evidence" value="ECO:0007669"/>
    <property type="project" value="UniProtKB-SubCell"/>
</dbReference>
<evidence type="ECO:0000259" key="6">
    <source>
        <dbReference type="Pfam" id="PF04825"/>
    </source>
</evidence>
<dbReference type="InterPro" id="IPR036390">
    <property type="entry name" value="WH_DNA-bd_sf"/>
</dbReference>
<evidence type="ECO:0000256" key="2">
    <source>
        <dbReference type="ARBA" id="ARBA00009870"/>
    </source>
</evidence>
<feature type="region of interest" description="Disordered" evidence="4">
    <location>
        <begin position="306"/>
        <end position="363"/>
    </location>
</feature>